<evidence type="ECO:0000313" key="4">
    <source>
        <dbReference type="Proteomes" id="UP001497457"/>
    </source>
</evidence>
<dbReference type="Proteomes" id="UP001497457">
    <property type="component" value="Chromosome 7b"/>
</dbReference>
<evidence type="ECO:0000256" key="2">
    <source>
        <dbReference type="SAM" id="Phobius"/>
    </source>
</evidence>
<feature type="transmembrane region" description="Helical" evidence="2">
    <location>
        <begin position="82"/>
        <end position="99"/>
    </location>
</feature>
<feature type="transmembrane region" description="Helical" evidence="2">
    <location>
        <begin position="20"/>
        <end position="41"/>
    </location>
</feature>
<gene>
    <name evidence="3" type="ORF">URODEC1_LOCUS108774</name>
</gene>
<proteinExistence type="predicted"/>
<feature type="region of interest" description="Disordered" evidence="1">
    <location>
        <begin position="143"/>
        <end position="175"/>
    </location>
</feature>
<accession>A0ABC9FSZ7</accession>
<reference evidence="4" key="1">
    <citation type="submission" date="2024-06" db="EMBL/GenBank/DDBJ databases">
        <authorList>
            <person name="Ryan C."/>
        </authorList>
    </citation>
    <scope>NUCLEOTIDE SEQUENCE [LARGE SCALE GENOMIC DNA]</scope>
</reference>
<keyword evidence="2" id="KW-0472">Membrane</keyword>
<feature type="transmembrane region" description="Helical" evidence="2">
    <location>
        <begin position="111"/>
        <end position="133"/>
    </location>
</feature>
<keyword evidence="4" id="KW-1185">Reference proteome</keyword>
<dbReference type="AlphaFoldDB" id="A0ABC9FSZ7"/>
<keyword evidence="2" id="KW-0812">Transmembrane</keyword>
<evidence type="ECO:0000256" key="1">
    <source>
        <dbReference type="SAM" id="MobiDB-lite"/>
    </source>
</evidence>
<name>A0ABC9FSZ7_9POAL</name>
<dbReference type="EMBL" id="OZ075117">
    <property type="protein sequence ID" value="CAL5081661.1"/>
    <property type="molecule type" value="Genomic_DNA"/>
</dbReference>
<organism evidence="3 4">
    <name type="scientific">Urochloa decumbens</name>
    <dbReference type="NCBI Taxonomy" id="240449"/>
    <lineage>
        <taxon>Eukaryota</taxon>
        <taxon>Viridiplantae</taxon>
        <taxon>Streptophyta</taxon>
        <taxon>Embryophyta</taxon>
        <taxon>Tracheophyta</taxon>
        <taxon>Spermatophyta</taxon>
        <taxon>Magnoliopsida</taxon>
        <taxon>Liliopsida</taxon>
        <taxon>Poales</taxon>
        <taxon>Poaceae</taxon>
        <taxon>PACMAD clade</taxon>
        <taxon>Panicoideae</taxon>
        <taxon>Panicodae</taxon>
        <taxon>Paniceae</taxon>
        <taxon>Melinidinae</taxon>
        <taxon>Urochloa</taxon>
    </lineage>
</organism>
<protein>
    <submittedName>
        <fullName evidence="3">Uncharacterized protein</fullName>
    </submittedName>
</protein>
<keyword evidence="2" id="KW-1133">Transmembrane helix</keyword>
<evidence type="ECO:0000313" key="3">
    <source>
        <dbReference type="EMBL" id="CAL5081661.1"/>
    </source>
</evidence>
<feature type="transmembrane region" description="Helical" evidence="2">
    <location>
        <begin position="207"/>
        <end position="231"/>
    </location>
</feature>
<reference evidence="3 4" key="2">
    <citation type="submission" date="2024-10" db="EMBL/GenBank/DDBJ databases">
        <authorList>
            <person name="Ryan C."/>
        </authorList>
    </citation>
    <scope>NUCLEOTIDE SEQUENCE [LARGE SCALE GENOMIC DNA]</scope>
</reference>
<sequence length="283" mass="28884">MGALSDAKPLLAIAAGGLHLHPAVLAFVTLAAAALISRRIIPCLDFLVVRRPAAGGPRPLLHPAGGTVEAAAAPAGSAPRSLLAHFVVLCVAMATAMHAEPLVHAAAELRLIGPGAVICGGLAAAALFSRVIVSVNHHFVAPRPAEREPKTPPPPLHLRPADPAAASTTRPPSSSSLARPAFAVLAALTSASWFVEPFASAAAELRLHRVAVVIAVLLFAALFNLSVRSFGSFFRTRRPPVAAARWEWQGPGVIAVAVMSAAVAACLVAAAGGSAYVYAPARS</sequence>
<feature type="transmembrane region" description="Helical" evidence="2">
    <location>
        <begin position="177"/>
        <end position="195"/>
    </location>
</feature>
<feature type="compositionally biased region" description="Low complexity" evidence="1">
    <location>
        <begin position="161"/>
        <end position="175"/>
    </location>
</feature>
<feature type="transmembrane region" description="Helical" evidence="2">
    <location>
        <begin position="252"/>
        <end position="279"/>
    </location>
</feature>